<dbReference type="EMBL" id="JAHMHQ010000002">
    <property type="protein sequence ID" value="KAK1654307.1"/>
    <property type="molecule type" value="Genomic_DNA"/>
</dbReference>
<comment type="caution">
    <text evidence="1">The sequence shown here is derived from an EMBL/GenBank/DDBJ whole genome shotgun (WGS) entry which is preliminary data.</text>
</comment>
<name>A0AAJ0A3F3_9PEZI</name>
<accession>A0AAJ0A3F3</accession>
<dbReference type="GeneID" id="85474316"/>
<dbReference type="RefSeq" id="XP_060450351.1">
    <property type="nucleotide sequence ID" value="XM_060589454.1"/>
</dbReference>
<organism evidence="1 2">
    <name type="scientific">Colletotrichum phormii</name>
    <dbReference type="NCBI Taxonomy" id="359342"/>
    <lineage>
        <taxon>Eukaryota</taxon>
        <taxon>Fungi</taxon>
        <taxon>Dikarya</taxon>
        <taxon>Ascomycota</taxon>
        <taxon>Pezizomycotina</taxon>
        <taxon>Sordariomycetes</taxon>
        <taxon>Hypocreomycetidae</taxon>
        <taxon>Glomerellales</taxon>
        <taxon>Glomerellaceae</taxon>
        <taxon>Colletotrichum</taxon>
        <taxon>Colletotrichum acutatum species complex</taxon>
    </lineage>
</organism>
<dbReference type="AlphaFoldDB" id="A0AAJ0A3F3"/>
<gene>
    <name evidence="1" type="ORF">BDP81DRAFT_415421</name>
</gene>
<evidence type="ECO:0000313" key="1">
    <source>
        <dbReference type="EMBL" id="KAK1654307.1"/>
    </source>
</evidence>
<keyword evidence="2" id="KW-1185">Reference proteome</keyword>
<proteinExistence type="predicted"/>
<reference evidence="1" key="1">
    <citation type="submission" date="2021-06" db="EMBL/GenBank/DDBJ databases">
        <title>Comparative genomics, transcriptomics and evolutionary studies reveal genomic signatures of adaptation to plant cell wall in hemibiotrophic fungi.</title>
        <authorList>
            <consortium name="DOE Joint Genome Institute"/>
            <person name="Baroncelli R."/>
            <person name="Diaz J.F."/>
            <person name="Benocci T."/>
            <person name="Peng M."/>
            <person name="Battaglia E."/>
            <person name="Haridas S."/>
            <person name="Andreopoulos W."/>
            <person name="Labutti K."/>
            <person name="Pangilinan J."/>
            <person name="Floch G.L."/>
            <person name="Makela M.R."/>
            <person name="Henrissat B."/>
            <person name="Grigoriev I.V."/>
            <person name="Crouch J.A."/>
            <person name="De Vries R.P."/>
            <person name="Sukno S.A."/>
            <person name="Thon M.R."/>
        </authorList>
    </citation>
    <scope>NUCLEOTIDE SEQUENCE</scope>
    <source>
        <strain evidence="1">CBS 102054</strain>
    </source>
</reference>
<sequence>MCLLWGALAGPAVASPAVLGRMNMQVRMRGASKSRSGRTSVVLVYGIGYLHSLPCQIVVVRLARTSGQVCSLGETFPCEHGLSYNCSR</sequence>
<dbReference type="Proteomes" id="UP001243989">
    <property type="component" value="Unassembled WGS sequence"/>
</dbReference>
<evidence type="ECO:0000313" key="2">
    <source>
        <dbReference type="Proteomes" id="UP001243989"/>
    </source>
</evidence>
<protein>
    <submittedName>
        <fullName evidence="1">Uncharacterized protein</fullName>
    </submittedName>
</protein>